<dbReference type="Gene3D" id="2.40.420.20">
    <property type="match status" value="1"/>
</dbReference>
<keyword evidence="10" id="KW-1185">Reference proteome</keyword>
<dbReference type="SUPFAM" id="SSF111369">
    <property type="entry name" value="HlyD-like secretion proteins"/>
    <property type="match status" value="1"/>
</dbReference>
<feature type="chain" id="PRO_5043813225" evidence="4">
    <location>
        <begin position="29"/>
        <end position="390"/>
    </location>
</feature>
<dbReference type="Gene3D" id="1.10.287.470">
    <property type="entry name" value="Helix hairpin bin"/>
    <property type="match status" value="1"/>
</dbReference>
<dbReference type="PANTHER" id="PTHR30158:SF24">
    <property type="entry name" value="HLYD FAMILY SECRETION PROTEIN"/>
    <property type="match status" value="1"/>
</dbReference>
<comment type="similarity">
    <text evidence="2">Belongs to the membrane fusion protein (MFP) (TC 8.A.1) family.</text>
</comment>
<keyword evidence="3" id="KW-0175">Coiled coil</keyword>
<accession>A0AAW9S0S0</accession>
<dbReference type="Pfam" id="PF25944">
    <property type="entry name" value="Beta-barrel_RND"/>
    <property type="match status" value="1"/>
</dbReference>
<evidence type="ECO:0000256" key="2">
    <source>
        <dbReference type="ARBA" id="ARBA00009477"/>
    </source>
</evidence>
<dbReference type="AlphaFoldDB" id="A0AAW9S0S0"/>
<dbReference type="Gene3D" id="2.40.30.170">
    <property type="match status" value="1"/>
</dbReference>
<feature type="coiled-coil region" evidence="3">
    <location>
        <begin position="109"/>
        <end position="139"/>
    </location>
</feature>
<reference evidence="9 10" key="1">
    <citation type="submission" date="2024-04" db="EMBL/GenBank/DDBJ databases">
        <title>Novel genus in family Flammeovirgaceae.</title>
        <authorList>
            <person name="Nguyen T.H."/>
            <person name="Vuong T.Q."/>
            <person name="Le H."/>
            <person name="Kim S.-G."/>
        </authorList>
    </citation>
    <scope>NUCLEOTIDE SEQUENCE [LARGE SCALE GENOMIC DNA]</scope>
    <source>
        <strain evidence="9 10">JCM 23209</strain>
    </source>
</reference>
<dbReference type="GO" id="GO:0005886">
    <property type="term" value="C:plasma membrane"/>
    <property type="evidence" value="ECO:0007669"/>
    <property type="project" value="TreeGrafter"/>
</dbReference>
<dbReference type="InterPro" id="IPR058626">
    <property type="entry name" value="MdtA-like_b-barrel"/>
</dbReference>
<dbReference type="Gene3D" id="2.40.50.100">
    <property type="match status" value="1"/>
</dbReference>
<dbReference type="InterPro" id="IPR058627">
    <property type="entry name" value="MdtA-like_C"/>
</dbReference>
<evidence type="ECO:0000313" key="9">
    <source>
        <dbReference type="EMBL" id="MEN7549692.1"/>
    </source>
</evidence>
<keyword evidence="4" id="KW-0732">Signal</keyword>
<dbReference type="InterPro" id="IPR058625">
    <property type="entry name" value="MdtA-like_BSH"/>
</dbReference>
<evidence type="ECO:0000256" key="1">
    <source>
        <dbReference type="ARBA" id="ARBA00004196"/>
    </source>
</evidence>
<dbReference type="NCBIfam" id="TIGR01730">
    <property type="entry name" value="RND_mfp"/>
    <property type="match status" value="1"/>
</dbReference>
<feature type="domain" description="Multidrug resistance protein MdtA-like C-terminal permuted SH3" evidence="8">
    <location>
        <begin position="309"/>
        <end position="368"/>
    </location>
</feature>
<name>A0AAW9S0S0_9BACT</name>
<gene>
    <name evidence="9" type="ORF">AAG747_17345</name>
</gene>
<evidence type="ECO:0000256" key="3">
    <source>
        <dbReference type="SAM" id="Coils"/>
    </source>
</evidence>
<comment type="subcellular location">
    <subcellularLocation>
        <location evidence="1">Cell envelope</location>
    </subcellularLocation>
</comment>
<dbReference type="Proteomes" id="UP001403385">
    <property type="component" value="Unassembled WGS sequence"/>
</dbReference>
<feature type="domain" description="Multidrug resistance protein MdtA-like alpha-helical hairpin" evidence="5">
    <location>
        <begin position="112"/>
        <end position="181"/>
    </location>
</feature>
<feature type="domain" description="Multidrug resistance protein MdtA-like beta-barrel" evidence="7">
    <location>
        <begin position="220"/>
        <end position="301"/>
    </location>
</feature>
<proteinExistence type="inferred from homology"/>
<evidence type="ECO:0000259" key="8">
    <source>
        <dbReference type="Pfam" id="PF25967"/>
    </source>
</evidence>
<evidence type="ECO:0000259" key="7">
    <source>
        <dbReference type="Pfam" id="PF25944"/>
    </source>
</evidence>
<dbReference type="GO" id="GO:0030313">
    <property type="term" value="C:cell envelope"/>
    <property type="evidence" value="ECO:0007669"/>
    <property type="project" value="UniProtKB-SubCell"/>
</dbReference>
<evidence type="ECO:0000313" key="10">
    <source>
        <dbReference type="Proteomes" id="UP001403385"/>
    </source>
</evidence>
<sequence length="390" mass="43032">MSNFKYISSLIKNNRHLRLLLFISFVIAMGGCGTPQQKENTAAELPVPVAKPVQMKITEWDEYSGRFKAMERVEVRARVSGYIQAVKFKDGEMVHKGDVLFIIDQRPFKIALQQAQAQLEQAKAEERQAQSAFDRVKSLQGSKAISQEEFDQREQALYAAKAQVEAAKAYVNNAELNLQFTLVKAPISGKVSEDFVNAGNLISGGSDQSTLLTTIVTLDPIYFYFEGSESAFMKYSKQNNGNLDGAKVQVQLLGEDGYVHEGKLDFIDNEVDLGTGTIQARAVFSNTDYAIESGMFGSARLAGSAEHEAILIPDAIIGTDQSQKIVFVVTDSNQVQAKPVQLGPLYNKDLRIVRSGLNPEDQLITGNILKIRPGMKVTPEDRKIEGLSKN</sequence>
<organism evidence="9 10">
    <name type="scientific">Rapidithrix thailandica</name>
    <dbReference type="NCBI Taxonomy" id="413964"/>
    <lineage>
        <taxon>Bacteria</taxon>
        <taxon>Pseudomonadati</taxon>
        <taxon>Bacteroidota</taxon>
        <taxon>Cytophagia</taxon>
        <taxon>Cytophagales</taxon>
        <taxon>Flammeovirgaceae</taxon>
        <taxon>Rapidithrix</taxon>
    </lineage>
</organism>
<dbReference type="EMBL" id="JBDKWZ010000010">
    <property type="protein sequence ID" value="MEN7549692.1"/>
    <property type="molecule type" value="Genomic_DNA"/>
</dbReference>
<dbReference type="Pfam" id="PF25967">
    <property type="entry name" value="RND-MFP_C"/>
    <property type="match status" value="1"/>
</dbReference>
<dbReference type="InterPro" id="IPR058624">
    <property type="entry name" value="MdtA-like_HH"/>
</dbReference>
<dbReference type="Pfam" id="PF25876">
    <property type="entry name" value="HH_MFP_RND"/>
    <property type="match status" value="1"/>
</dbReference>
<dbReference type="InterPro" id="IPR006143">
    <property type="entry name" value="RND_pump_MFP"/>
</dbReference>
<feature type="domain" description="Multidrug resistance protein MdtA-like barrel-sandwich hybrid" evidence="6">
    <location>
        <begin position="72"/>
        <end position="213"/>
    </location>
</feature>
<dbReference type="Pfam" id="PF25917">
    <property type="entry name" value="BSH_RND"/>
    <property type="match status" value="1"/>
</dbReference>
<comment type="caution">
    <text evidence="9">The sequence shown here is derived from an EMBL/GenBank/DDBJ whole genome shotgun (WGS) entry which is preliminary data.</text>
</comment>
<dbReference type="GO" id="GO:0046677">
    <property type="term" value="P:response to antibiotic"/>
    <property type="evidence" value="ECO:0007669"/>
    <property type="project" value="TreeGrafter"/>
</dbReference>
<dbReference type="PROSITE" id="PS51257">
    <property type="entry name" value="PROKAR_LIPOPROTEIN"/>
    <property type="match status" value="1"/>
</dbReference>
<dbReference type="PANTHER" id="PTHR30158">
    <property type="entry name" value="ACRA/E-RELATED COMPONENT OF DRUG EFFLUX TRANSPORTER"/>
    <property type="match status" value="1"/>
</dbReference>
<feature type="signal peptide" evidence="4">
    <location>
        <begin position="1"/>
        <end position="28"/>
    </location>
</feature>
<dbReference type="GO" id="GO:0022857">
    <property type="term" value="F:transmembrane transporter activity"/>
    <property type="evidence" value="ECO:0007669"/>
    <property type="project" value="InterPro"/>
</dbReference>
<evidence type="ECO:0000256" key="4">
    <source>
        <dbReference type="SAM" id="SignalP"/>
    </source>
</evidence>
<protein>
    <submittedName>
        <fullName evidence="9">Efflux RND transporter periplasmic adaptor subunit</fullName>
    </submittedName>
</protein>
<dbReference type="RefSeq" id="WP_346822471.1">
    <property type="nucleotide sequence ID" value="NZ_JBDKWZ010000010.1"/>
</dbReference>
<evidence type="ECO:0000259" key="5">
    <source>
        <dbReference type="Pfam" id="PF25876"/>
    </source>
</evidence>
<evidence type="ECO:0000259" key="6">
    <source>
        <dbReference type="Pfam" id="PF25917"/>
    </source>
</evidence>